<keyword evidence="2" id="KW-0812">Transmembrane</keyword>
<evidence type="ECO:0000256" key="1">
    <source>
        <dbReference type="SAM" id="MobiDB-lite"/>
    </source>
</evidence>
<feature type="transmembrane region" description="Helical" evidence="2">
    <location>
        <begin position="37"/>
        <end position="56"/>
    </location>
</feature>
<protein>
    <submittedName>
        <fullName evidence="3">Uncharacterized protein</fullName>
    </submittedName>
</protein>
<gene>
    <name evidence="3" type="ORF">SAMN06296028_10632</name>
</gene>
<dbReference type="RefSeq" id="WP_206051947.1">
    <property type="nucleotide sequence ID" value="NZ_FXAC01000006.1"/>
</dbReference>
<sequence length="113" mass="12531">MFEAFGYKQLVFEPFFGGGLVTVLAIPVIYLTGVRPLFFVMLAVFVIAVLTGLFYVHPREMKDRELHTREMEQQERAATDPEPARSVPGLTPAPPGSDNEVIGHESQREAPAS</sequence>
<feature type="transmembrane region" description="Helical" evidence="2">
    <location>
        <begin position="12"/>
        <end position="31"/>
    </location>
</feature>
<reference evidence="4" key="1">
    <citation type="submission" date="2017-04" db="EMBL/GenBank/DDBJ databases">
        <authorList>
            <person name="Varghese N."/>
            <person name="Submissions S."/>
        </authorList>
    </citation>
    <scope>NUCLEOTIDE SEQUENCE [LARGE SCALE GENOMIC DNA]</scope>
    <source>
        <strain evidence="4">NIO-1021</strain>
    </source>
</reference>
<feature type="compositionally biased region" description="Basic and acidic residues" evidence="1">
    <location>
        <begin position="101"/>
        <end position="113"/>
    </location>
</feature>
<keyword evidence="2" id="KW-1133">Transmembrane helix</keyword>
<dbReference type="EMBL" id="FXAC01000006">
    <property type="protein sequence ID" value="SMF03357.1"/>
    <property type="molecule type" value="Genomic_DNA"/>
</dbReference>
<keyword evidence="2" id="KW-0472">Membrane</keyword>
<evidence type="ECO:0000313" key="4">
    <source>
        <dbReference type="Proteomes" id="UP000192929"/>
    </source>
</evidence>
<feature type="region of interest" description="Disordered" evidence="1">
    <location>
        <begin position="65"/>
        <end position="113"/>
    </location>
</feature>
<dbReference type="Proteomes" id="UP000192929">
    <property type="component" value="Unassembled WGS sequence"/>
</dbReference>
<evidence type="ECO:0000256" key="2">
    <source>
        <dbReference type="SAM" id="Phobius"/>
    </source>
</evidence>
<proteinExistence type="predicted"/>
<organism evidence="3 4">
    <name type="scientific">Kocuria marina subsp. indica</name>
    <dbReference type="NCBI Taxonomy" id="1049583"/>
    <lineage>
        <taxon>Bacteria</taxon>
        <taxon>Bacillati</taxon>
        <taxon>Actinomycetota</taxon>
        <taxon>Actinomycetes</taxon>
        <taxon>Micrococcales</taxon>
        <taxon>Micrococcaceae</taxon>
        <taxon>Kocuria</taxon>
    </lineage>
</organism>
<feature type="compositionally biased region" description="Basic and acidic residues" evidence="1">
    <location>
        <begin position="65"/>
        <end position="83"/>
    </location>
</feature>
<evidence type="ECO:0000313" key="3">
    <source>
        <dbReference type="EMBL" id="SMF03357.1"/>
    </source>
</evidence>
<accession>A0A1X7CUB7</accession>
<dbReference type="AlphaFoldDB" id="A0A1X7CUB7"/>
<name>A0A1X7CUB7_9MICC</name>
<keyword evidence="4" id="KW-1185">Reference proteome</keyword>